<feature type="compositionally biased region" description="Polar residues" evidence="1">
    <location>
        <begin position="11"/>
        <end position="24"/>
    </location>
</feature>
<evidence type="ECO:0000256" key="1">
    <source>
        <dbReference type="SAM" id="MobiDB-lite"/>
    </source>
</evidence>
<dbReference type="EMBL" id="JAANER010000012">
    <property type="protein sequence ID" value="KAG9185025.1"/>
    <property type="molecule type" value="Genomic_DNA"/>
</dbReference>
<comment type="caution">
    <text evidence="2">The sequence shown here is derived from an EMBL/GenBank/DDBJ whole genome shotgun (WGS) entry which is preliminary data.</text>
</comment>
<name>A0AAD4I0X6_9PLEO</name>
<gene>
    <name evidence="2" type="ORF">G6011_00016</name>
</gene>
<accession>A0AAD4I0X6</accession>
<proteinExistence type="predicted"/>
<reference evidence="2" key="1">
    <citation type="submission" date="2021-07" db="EMBL/GenBank/DDBJ databases">
        <title>Genome Resource of American Ginseng Black Spot Pathogen Alternaria panax.</title>
        <authorList>
            <person name="Qiu C."/>
            <person name="Wang W."/>
            <person name="Liu Z."/>
        </authorList>
    </citation>
    <scope>NUCLEOTIDE SEQUENCE</scope>
    <source>
        <strain evidence="2">BNCC115425</strain>
    </source>
</reference>
<keyword evidence="3" id="KW-1185">Reference proteome</keyword>
<organism evidence="2 3">
    <name type="scientific">Alternaria panax</name>
    <dbReference type="NCBI Taxonomy" id="48097"/>
    <lineage>
        <taxon>Eukaryota</taxon>
        <taxon>Fungi</taxon>
        <taxon>Dikarya</taxon>
        <taxon>Ascomycota</taxon>
        <taxon>Pezizomycotina</taxon>
        <taxon>Dothideomycetes</taxon>
        <taxon>Pleosporomycetidae</taxon>
        <taxon>Pleosporales</taxon>
        <taxon>Pleosporineae</taxon>
        <taxon>Pleosporaceae</taxon>
        <taxon>Alternaria</taxon>
        <taxon>Alternaria sect. Panax</taxon>
    </lineage>
</organism>
<dbReference type="AlphaFoldDB" id="A0AAD4I0X6"/>
<evidence type="ECO:0000313" key="2">
    <source>
        <dbReference type="EMBL" id="KAG9185025.1"/>
    </source>
</evidence>
<feature type="region of interest" description="Disordered" evidence="1">
    <location>
        <begin position="1"/>
        <end position="25"/>
    </location>
</feature>
<feature type="compositionally biased region" description="Basic residues" evidence="1">
    <location>
        <begin position="1"/>
        <end position="10"/>
    </location>
</feature>
<protein>
    <submittedName>
        <fullName evidence="2">Uncharacterized protein</fullName>
    </submittedName>
</protein>
<dbReference type="Proteomes" id="UP001199106">
    <property type="component" value="Unassembled WGS sequence"/>
</dbReference>
<evidence type="ECO:0000313" key="3">
    <source>
        <dbReference type="Proteomes" id="UP001199106"/>
    </source>
</evidence>
<sequence length="238" mass="26778">MPRVNVKRANRGSSDAAETSTERGSTLPRILARTRGWRLVKDEEKYKVVSKETCTPEEIRTSKGVPSFTPPEYTIHLKNAGYGNIQLGTVLTYSRRSKLLFVYRFRDEESFEWLTEEEFKSVLSEKDAERFRAAVGSSADGKPVPIAQEEMEDQVTHPTGARQSDYEMSLQHHAEFLENLFDLSSKYLEIVPPHLTPAIAESLKQCFKNLRQTVDIGEFAWKAQADSAASSGNSAPTT</sequence>